<evidence type="ECO:0000313" key="2">
    <source>
        <dbReference type="EMBL" id="MFD2617986.1"/>
    </source>
</evidence>
<dbReference type="Gene3D" id="3.90.1300.10">
    <property type="entry name" value="Amidase signature (AS) domain"/>
    <property type="match status" value="1"/>
</dbReference>
<dbReference type="EMBL" id="JBHUMR010000014">
    <property type="protein sequence ID" value="MFD2617986.1"/>
    <property type="molecule type" value="Genomic_DNA"/>
</dbReference>
<keyword evidence="3" id="KW-1185">Reference proteome</keyword>
<evidence type="ECO:0000313" key="3">
    <source>
        <dbReference type="Proteomes" id="UP001597458"/>
    </source>
</evidence>
<feature type="transmembrane region" description="Helical" evidence="1">
    <location>
        <begin position="6"/>
        <end position="27"/>
    </location>
</feature>
<protein>
    <submittedName>
        <fullName evidence="2">Uncharacterized protein</fullName>
    </submittedName>
</protein>
<keyword evidence="1" id="KW-0812">Transmembrane</keyword>
<evidence type="ECO:0000256" key="1">
    <source>
        <dbReference type="SAM" id="Phobius"/>
    </source>
</evidence>
<keyword evidence="1" id="KW-1133">Transmembrane helix</keyword>
<organism evidence="2 3">
    <name type="scientific">Terrilactibacillus laevilacticus</name>
    <dbReference type="NCBI Taxonomy" id="1380157"/>
    <lineage>
        <taxon>Bacteria</taxon>
        <taxon>Bacillati</taxon>
        <taxon>Bacillota</taxon>
        <taxon>Bacilli</taxon>
        <taxon>Bacillales</taxon>
        <taxon>Bacillaceae</taxon>
        <taxon>Terrilactibacillus</taxon>
    </lineage>
</organism>
<name>A0ABW5PSY0_9BACI</name>
<sequence length="81" mass="9458">MWNAGPQNGAALIFLILICHLFEHALLRRYKSKTLSPLEYIQNLFDRIELINPKINAFVTLNKEKALNQAKQAECIYEKKR</sequence>
<comment type="caution">
    <text evidence="2">The sequence shown here is derived from an EMBL/GenBank/DDBJ whole genome shotgun (WGS) entry which is preliminary data.</text>
</comment>
<keyword evidence="1" id="KW-0472">Membrane</keyword>
<gene>
    <name evidence="2" type="ORF">ACFSTF_11775</name>
</gene>
<dbReference type="SUPFAM" id="SSF75304">
    <property type="entry name" value="Amidase signature (AS) enzymes"/>
    <property type="match status" value="1"/>
</dbReference>
<accession>A0ABW5PSY0</accession>
<proteinExistence type="predicted"/>
<dbReference type="RefSeq" id="WP_246092690.1">
    <property type="nucleotide sequence ID" value="NZ_JBHUMR010000014.1"/>
</dbReference>
<dbReference type="InterPro" id="IPR036928">
    <property type="entry name" value="AS_sf"/>
</dbReference>
<dbReference type="Proteomes" id="UP001597458">
    <property type="component" value="Unassembled WGS sequence"/>
</dbReference>
<reference evidence="3" key="1">
    <citation type="journal article" date="2019" name="Int. J. Syst. Evol. Microbiol.">
        <title>The Global Catalogue of Microorganisms (GCM) 10K type strain sequencing project: providing services to taxonomists for standard genome sequencing and annotation.</title>
        <authorList>
            <consortium name="The Broad Institute Genomics Platform"/>
            <consortium name="The Broad Institute Genome Sequencing Center for Infectious Disease"/>
            <person name="Wu L."/>
            <person name="Ma J."/>
        </authorList>
    </citation>
    <scope>NUCLEOTIDE SEQUENCE [LARGE SCALE GENOMIC DNA]</scope>
    <source>
        <strain evidence="3">TISTR 2241</strain>
    </source>
</reference>